<dbReference type="RefSeq" id="WP_125016654.1">
    <property type="nucleotide sequence ID" value="NZ_RQVQ01000002.1"/>
</dbReference>
<accession>A0A3P3WFJ8</accession>
<evidence type="ECO:0000256" key="1">
    <source>
        <dbReference type="SAM" id="Phobius"/>
    </source>
</evidence>
<keyword evidence="1" id="KW-0472">Membrane</keyword>
<feature type="transmembrane region" description="Helical" evidence="1">
    <location>
        <begin position="165"/>
        <end position="190"/>
    </location>
</feature>
<keyword evidence="1" id="KW-1133">Transmembrane helix</keyword>
<feature type="transmembrane region" description="Helical" evidence="1">
    <location>
        <begin position="71"/>
        <end position="87"/>
    </location>
</feature>
<proteinExistence type="predicted"/>
<evidence type="ECO:0000313" key="3">
    <source>
        <dbReference type="Proteomes" id="UP000275719"/>
    </source>
</evidence>
<keyword evidence="3" id="KW-1185">Reference proteome</keyword>
<gene>
    <name evidence="2" type="ORF">EG240_01390</name>
</gene>
<keyword evidence="1" id="KW-0812">Transmembrane</keyword>
<feature type="transmembrane region" description="Helical" evidence="1">
    <location>
        <begin position="43"/>
        <end position="59"/>
    </location>
</feature>
<feature type="transmembrane region" description="Helical" evidence="1">
    <location>
        <begin position="127"/>
        <end position="145"/>
    </location>
</feature>
<protein>
    <submittedName>
        <fullName evidence="2">Uncharacterized protein</fullName>
    </submittedName>
</protein>
<dbReference type="EMBL" id="RQVQ01000002">
    <property type="protein sequence ID" value="RRJ93157.1"/>
    <property type="molecule type" value="Genomic_DNA"/>
</dbReference>
<name>A0A3P3WFJ8_9FLAO</name>
<dbReference type="Proteomes" id="UP000275719">
    <property type="component" value="Unassembled WGS sequence"/>
</dbReference>
<dbReference type="OrthoDB" id="1249607at2"/>
<evidence type="ECO:0000313" key="2">
    <source>
        <dbReference type="EMBL" id="RRJ93157.1"/>
    </source>
</evidence>
<sequence length="210" mass="25225">MNFDELQKQWNNQSSDDVQINKKSLHKTKSIIDKINNNLKNEFIFWIFCMLFLIIVPYIESYKIVGTSAFFYYFILFQIGICSLTYYRKFYLFNKSTKENDSYKSKENVLKMYYDLKFAVETYRSSCYFLIPQSVAIFFIVFSYGKSEEYFYQLINFRETLITNPTLIIGILVIGIIAIAFLIIFTEWMIKHYYGKYLKQLKDLLNEFDS</sequence>
<organism evidence="2 3">
    <name type="scientific">Paenimyroides tangerinum</name>
    <dbReference type="NCBI Taxonomy" id="2488728"/>
    <lineage>
        <taxon>Bacteria</taxon>
        <taxon>Pseudomonadati</taxon>
        <taxon>Bacteroidota</taxon>
        <taxon>Flavobacteriia</taxon>
        <taxon>Flavobacteriales</taxon>
        <taxon>Flavobacteriaceae</taxon>
        <taxon>Paenimyroides</taxon>
    </lineage>
</organism>
<dbReference type="AlphaFoldDB" id="A0A3P3WFJ8"/>
<reference evidence="2 3" key="1">
    <citation type="submission" date="2018-11" db="EMBL/GenBank/DDBJ databases">
        <title>Flavobacterium sp. nov., YIM 102701-2 draft genome.</title>
        <authorList>
            <person name="Li G."/>
            <person name="Jiang Y."/>
        </authorList>
    </citation>
    <scope>NUCLEOTIDE SEQUENCE [LARGE SCALE GENOMIC DNA]</scope>
    <source>
        <strain evidence="2 3">YIM 102701-2</strain>
    </source>
</reference>
<comment type="caution">
    <text evidence="2">The sequence shown here is derived from an EMBL/GenBank/DDBJ whole genome shotgun (WGS) entry which is preliminary data.</text>
</comment>